<dbReference type="Proteomes" id="UP000515506">
    <property type="component" value="Chromosome"/>
</dbReference>
<keyword evidence="2" id="KW-1185">Reference proteome</keyword>
<evidence type="ECO:0000313" key="1">
    <source>
        <dbReference type="EMBL" id="QND80510.1"/>
    </source>
</evidence>
<accession>A0ABX6RB95</accession>
<dbReference type="EMBL" id="CP060028">
    <property type="protein sequence ID" value="QND80510.1"/>
    <property type="molecule type" value="Genomic_DNA"/>
</dbReference>
<name>A0ABX6RB95_PSEMX</name>
<proteinExistence type="predicted"/>
<sequence length="205" mass="23248">MEKKAISQVGNAAGITRVLWKEILPGDRRKFIAKSHDADTGGGARDLRFRGDDELEAIILAMFPDQEKALRRRKGAATDITRNRGLFCWRSTVGEKHVIKSEFAYIEPPTTAREGEWRITRVHTYEVFQGQLPPERIDDRVLLLLIQTGDGKIWPRFTTEASLRKDKWSAAVKKQILGCLDSKKSTRRASYGFIDLQNGGTHCHV</sequence>
<evidence type="ECO:0000313" key="2">
    <source>
        <dbReference type="Proteomes" id="UP000515506"/>
    </source>
</evidence>
<protein>
    <submittedName>
        <fullName evidence="1">Uncharacterized protein</fullName>
    </submittedName>
</protein>
<dbReference type="RefSeq" id="WP_185895724.1">
    <property type="nucleotide sequence ID" value="NZ_CP060028.1"/>
</dbReference>
<reference evidence="1 2" key="1">
    <citation type="submission" date="2020-08" db="EMBL/GenBank/DDBJ databases">
        <title>Streptomycin resistant and MDR strain, P. mexicana.</title>
        <authorList>
            <person name="Ganesh-kumar S."/>
            <person name="Zhe T."/>
            <person name="Yu Z."/>
            <person name="Min Y."/>
        </authorList>
    </citation>
    <scope>NUCLEOTIDE SEQUENCE [LARGE SCALE GENOMIC DNA]</scope>
    <source>
        <strain evidence="1 2">GTZY</strain>
    </source>
</reference>
<organism evidence="1 2">
    <name type="scientific">Pseudoxanthomonas mexicana</name>
    <dbReference type="NCBI Taxonomy" id="128785"/>
    <lineage>
        <taxon>Bacteria</taxon>
        <taxon>Pseudomonadati</taxon>
        <taxon>Pseudomonadota</taxon>
        <taxon>Gammaproteobacteria</taxon>
        <taxon>Lysobacterales</taxon>
        <taxon>Lysobacteraceae</taxon>
        <taxon>Pseudoxanthomonas</taxon>
    </lineage>
</organism>
<gene>
    <name evidence="1" type="ORF">H4W19_01510</name>
</gene>